<dbReference type="Proteomes" id="UP000676511">
    <property type="component" value="Chromosome"/>
</dbReference>
<dbReference type="Gene3D" id="1.20.1250.20">
    <property type="entry name" value="MFS general substrate transporter like domains"/>
    <property type="match status" value="1"/>
</dbReference>
<reference evidence="8 9" key="2">
    <citation type="submission" date="2021-03" db="EMBL/GenBank/DDBJ databases">
        <title>Human Oral Microbial Genomes.</title>
        <authorList>
            <person name="Johnston C.D."/>
            <person name="Chen T."/>
            <person name="Dewhirst F.E."/>
        </authorList>
    </citation>
    <scope>NUCLEOTIDE SEQUENCE [LARGE SCALE GENOMIC DNA]</scope>
    <source>
        <strain evidence="8 9">CCUG 66490</strain>
    </source>
</reference>
<accession>A0A9X0WQI5</accession>
<evidence type="ECO:0000256" key="5">
    <source>
        <dbReference type="ARBA" id="ARBA00023136"/>
    </source>
</evidence>
<proteinExistence type="predicted"/>
<dbReference type="EMBL" id="MRXX01000010">
    <property type="protein sequence ID" value="MBK4780089.1"/>
    <property type="molecule type" value="Genomic_DNA"/>
</dbReference>
<evidence type="ECO:0000313" key="8">
    <source>
        <dbReference type="EMBL" id="QUB38211.1"/>
    </source>
</evidence>
<gene>
    <name evidence="7" type="ORF">BTU61_07780</name>
    <name evidence="8" type="ORF">J4854_06540</name>
</gene>
<dbReference type="Pfam" id="PF07690">
    <property type="entry name" value="MFS_1"/>
    <property type="match status" value="1"/>
</dbReference>
<keyword evidence="2" id="KW-1003">Cell membrane</keyword>
<evidence type="ECO:0000313" key="9">
    <source>
        <dbReference type="Proteomes" id="UP000676511"/>
    </source>
</evidence>
<dbReference type="EMBL" id="CP072329">
    <property type="protein sequence ID" value="QUB38211.1"/>
    <property type="molecule type" value="Genomic_DNA"/>
</dbReference>
<feature type="transmembrane region" description="Helical" evidence="6">
    <location>
        <begin position="364"/>
        <end position="386"/>
    </location>
</feature>
<evidence type="ECO:0000256" key="4">
    <source>
        <dbReference type="ARBA" id="ARBA00022989"/>
    </source>
</evidence>
<feature type="transmembrane region" description="Helical" evidence="6">
    <location>
        <begin position="214"/>
        <end position="235"/>
    </location>
</feature>
<evidence type="ECO:0000313" key="10">
    <source>
        <dbReference type="Proteomes" id="UP001138780"/>
    </source>
</evidence>
<evidence type="ECO:0000256" key="3">
    <source>
        <dbReference type="ARBA" id="ARBA00022692"/>
    </source>
</evidence>
<dbReference type="AlphaFoldDB" id="A0A9X0WQI5"/>
<evidence type="ECO:0000313" key="7">
    <source>
        <dbReference type="EMBL" id="MBK4780089.1"/>
    </source>
</evidence>
<dbReference type="PANTHER" id="PTHR23513:SF11">
    <property type="entry name" value="STAPHYLOFERRIN A TRANSPORTER"/>
    <property type="match status" value="1"/>
</dbReference>
<keyword evidence="9" id="KW-1185">Reference proteome</keyword>
<feature type="transmembrane region" description="Helical" evidence="6">
    <location>
        <begin position="74"/>
        <end position="92"/>
    </location>
</feature>
<comment type="subcellular location">
    <subcellularLocation>
        <location evidence="1">Cell membrane</location>
        <topology evidence="1">Multi-pass membrane protein</topology>
    </subcellularLocation>
</comment>
<evidence type="ECO:0000256" key="1">
    <source>
        <dbReference type="ARBA" id="ARBA00004651"/>
    </source>
</evidence>
<keyword evidence="4 6" id="KW-1133">Transmembrane helix</keyword>
<dbReference type="SUPFAM" id="SSF103473">
    <property type="entry name" value="MFS general substrate transporter"/>
    <property type="match status" value="1"/>
</dbReference>
<protein>
    <submittedName>
        <fullName evidence="7">MFS transporter</fullName>
    </submittedName>
</protein>
<keyword evidence="3 6" id="KW-0812">Transmembrane</keyword>
<dbReference type="Proteomes" id="UP001138780">
    <property type="component" value="Unassembled WGS sequence"/>
</dbReference>
<name>A0A9X0WQI5_9STRE</name>
<organism evidence="7 10">
    <name type="scientific">Streptococcus lactarius</name>
    <dbReference type="NCBI Taxonomy" id="684066"/>
    <lineage>
        <taxon>Bacteria</taxon>
        <taxon>Bacillati</taxon>
        <taxon>Bacillota</taxon>
        <taxon>Bacilli</taxon>
        <taxon>Lactobacillales</taxon>
        <taxon>Streptococcaceae</taxon>
        <taxon>Streptococcus</taxon>
    </lineage>
</organism>
<dbReference type="PANTHER" id="PTHR23513">
    <property type="entry name" value="INTEGRAL MEMBRANE EFFLUX PROTEIN-RELATED"/>
    <property type="match status" value="1"/>
</dbReference>
<evidence type="ECO:0000256" key="6">
    <source>
        <dbReference type="SAM" id="Phobius"/>
    </source>
</evidence>
<feature type="transmembrane region" description="Helical" evidence="6">
    <location>
        <begin position="141"/>
        <end position="159"/>
    </location>
</feature>
<keyword evidence="5 6" id="KW-0472">Membrane</keyword>
<feature type="transmembrane region" description="Helical" evidence="6">
    <location>
        <begin position="278"/>
        <end position="295"/>
    </location>
</feature>
<dbReference type="GO" id="GO:0005886">
    <property type="term" value="C:plasma membrane"/>
    <property type="evidence" value="ECO:0007669"/>
    <property type="project" value="UniProtKB-SubCell"/>
</dbReference>
<sequence length="391" mass="44211">MNKEHKNILLLIIRGQTTNFGNIIFDYANKLLIANLASRSSFFMMIYQSTESVIQLIFNLFAGYVADFSDRKRMLIATDLIAATATFFLFLFYSPQNIWALIVVNILLAILFSFNGPAYKAIIKDLLSSDGILTYNSFSKIVAEIVSVGAPLASVFVIHQFGFKYGMLINSLSFLVSALCEYHFHIQYQHENIQSKFFSGIKEGFLYLYKDKTLLTILITASFLNFLDAIYAFYLPFTSSFSDFHNIFAYILVAQSIGSIIGALIISLVKKKIELKHFLHFLLPGAISLMLINSLKFSQVIILILFAIFSTTVAMFNVNLMSHLQISIDSNFLGRIFSIIFTISGLFAPFGTLFASWIDIKSWQIFQFIGIGQLVIYLVSLLFINLNSEKS</sequence>
<dbReference type="CDD" id="cd06173">
    <property type="entry name" value="MFS_MefA_like"/>
    <property type="match status" value="1"/>
</dbReference>
<evidence type="ECO:0000256" key="2">
    <source>
        <dbReference type="ARBA" id="ARBA00022475"/>
    </source>
</evidence>
<feature type="transmembrane region" description="Helical" evidence="6">
    <location>
        <begin position="42"/>
        <end position="62"/>
    </location>
</feature>
<feature type="transmembrane region" description="Helical" evidence="6">
    <location>
        <begin position="247"/>
        <end position="266"/>
    </location>
</feature>
<dbReference type="InterPro" id="IPR011701">
    <property type="entry name" value="MFS"/>
</dbReference>
<feature type="transmembrane region" description="Helical" evidence="6">
    <location>
        <begin position="301"/>
        <end position="320"/>
    </location>
</feature>
<feature type="transmembrane region" description="Helical" evidence="6">
    <location>
        <begin position="98"/>
        <end position="120"/>
    </location>
</feature>
<dbReference type="GO" id="GO:0022857">
    <property type="term" value="F:transmembrane transporter activity"/>
    <property type="evidence" value="ECO:0007669"/>
    <property type="project" value="InterPro"/>
</dbReference>
<dbReference type="InterPro" id="IPR036259">
    <property type="entry name" value="MFS_trans_sf"/>
</dbReference>
<dbReference type="RefSeq" id="WP_200773051.1">
    <property type="nucleotide sequence ID" value="NZ_CP072329.1"/>
</dbReference>
<feature type="transmembrane region" description="Helical" evidence="6">
    <location>
        <begin position="332"/>
        <end position="358"/>
    </location>
</feature>
<reference evidence="7" key="1">
    <citation type="submission" date="2016-12" db="EMBL/GenBank/DDBJ databases">
        <title>Draft genome of Streptococcus lactarius CCUG 66490T type strain.</title>
        <authorList>
            <person name="Salva-Serra F."/>
            <person name="Engstrom-Jakobsson H."/>
            <person name="Thorell K."/>
            <person name="Gomila M."/>
            <person name="Gonzales-Siles L."/>
            <person name="Busquets A."/>
            <person name="Jaen-Luchoro D."/>
            <person name="Karlsson R."/>
            <person name="Kristiansson E."/>
            <person name="Moore E."/>
        </authorList>
    </citation>
    <scope>NUCLEOTIDE SEQUENCE</scope>
    <source>
        <strain evidence="7">CCUG 66490</strain>
    </source>
</reference>